<keyword evidence="1" id="KW-1133">Transmembrane helix</keyword>
<organism evidence="2 3">
    <name type="scientific">Crucibulum laeve</name>
    <dbReference type="NCBI Taxonomy" id="68775"/>
    <lineage>
        <taxon>Eukaryota</taxon>
        <taxon>Fungi</taxon>
        <taxon>Dikarya</taxon>
        <taxon>Basidiomycota</taxon>
        <taxon>Agaricomycotina</taxon>
        <taxon>Agaricomycetes</taxon>
        <taxon>Agaricomycetidae</taxon>
        <taxon>Agaricales</taxon>
        <taxon>Agaricineae</taxon>
        <taxon>Nidulariaceae</taxon>
        <taxon>Crucibulum</taxon>
    </lineage>
</organism>
<keyword evidence="1" id="KW-0472">Membrane</keyword>
<feature type="non-terminal residue" evidence="2">
    <location>
        <position position="275"/>
    </location>
</feature>
<feature type="transmembrane region" description="Helical" evidence="1">
    <location>
        <begin position="243"/>
        <end position="261"/>
    </location>
</feature>
<dbReference type="OrthoDB" id="2905268at2759"/>
<accession>A0A5C3LHI5</accession>
<protein>
    <submittedName>
        <fullName evidence="2">Uncharacterized protein</fullName>
    </submittedName>
</protein>
<feature type="transmembrane region" description="Helical" evidence="1">
    <location>
        <begin position="111"/>
        <end position="128"/>
    </location>
</feature>
<keyword evidence="3" id="KW-1185">Reference proteome</keyword>
<proteinExistence type="predicted"/>
<reference evidence="2 3" key="1">
    <citation type="journal article" date="2019" name="Nat. Ecol. Evol.">
        <title>Megaphylogeny resolves global patterns of mushroom evolution.</title>
        <authorList>
            <person name="Varga T."/>
            <person name="Krizsan K."/>
            <person name="Foldi C."/>
            <person name="Dima B."/>
            <person name="Sanchez-Garcia M."/>
            <person name="Sanchez-Ramirez S."/>
            <person name="Szollosi G.J."/>
            <person name="Szarkandi J.G."/>
            <person name="Papp V."/>
            <person name="Albert L."/>
            <person name="Andreopoulos W."/>
            <person name="Angelini C."/>
            <person name="Antonin V."/>
            <person name="Barry K.W."/>
            <person name="Bougher N.L."/>
            <person name="Buchanan P."/>
            <person name="Buyck B."/>
            <person name="Bense V."/>
            <person name="Catcheside P."/>
            <person name="Chovatia M."/>
            <person name="Cooper J."/>
            <person name="Damon W."/>
            <person name="Desjardin D."/>
            <person name="Finy P."/>
            <person name="Geml J."/>
            <person name="Haridas S."/>
            <person name="Hughes K."/>
            <person name="Justo A."/>
            <person name="Karasinski D."/>
            <person name="Kautmanova I."/>
            <person name="Kiss B."/>
            <person name="Kocsube S."/>
            <person name="Kotiranta H."/>
            <person name="LaButti K.M."/>
            <person name="Lechner B.E."/>
            <person name="Liimatainen K."/>
            <person name="Lipzen A."/>
            <person name="Lukacs Z."/>
            <person name="Mihaltcheva S."/>
            <person name="Morgado L.N."/>
            <person name="Niskanen T."/>
            <person name="Noordeloos M.E."/>
            <person name="Ohm R.A."/>
            <person name="Ortiz-Santana B."/>
            <person name="Ovrebo C."/>
            <person name="Racz N."/>
            <person name="Riley R."/>
            <person name="Savchenko A."/>
            <person name="Shiryaev A."/>
            <person name="Soop K."/>
            <person name="Spirin V."/>
            <person name="Szebenyi C."/>
            <person name="Tomsovsky M."/>
            <person name="Tulloss R.E."/>
            <person name="Uehling J."/>
            <person name="Grigoriev I.V."/>
            <person name="Vagvolgyi C."/>
            <person name="Papp T."/>
            <person name="Martin F.M."/>
            <person name="Miettinen O."/>
            <person name="Hibbett D.S."/>
            <person name="Nagy L.G."/>
        </authorList>
    </citation>
    <scope>NUCLEOTIDE SEQUENCE [LARGE SCALE GENOMIC DNA]</scope>
    <source>
        <strain evidence="2 3">CBS 166.37</strain>
    </source>
</reference>
<feature type="non-terminal residue" evidence="2">
    <location>
        <position position="1"/>
    </location>
</feature>
<sequence>DAWLEKSRLDGMILDGFTYGIFFLLSIQSVIAIYRGIRRSSNGKLGKRHGYILIAYVLVTFLLGTIGVAANARYTEDIWINFRGEGRTPEDLILNEFDFWYNRLAIDSQEIMVWIMDLLLLYRCIIIWNYRPWVVILMTSVYLTIIGLSIAVMISAGRSAVFFNLHLQLAFLALSCSFNFLFTLLVCLKLLHARKQIKDVLGPEHATTYTSLTATLVESTALYFVCDLIFLFAFAFHSNVQNLILLENCLIQAISQLLIILRVAQGRDYDRTVAT</sequence>
<feature type="transmembrane region" description="Helical" evidence="1">
    <location>
        <begin position="49"/>
        <end position="70"/>
    </location>
</feature>
<dbReference type="EMBL" id="ML213670">
    <property type="protein sequence ID" value="TFK32559.1"/>
    <property type="molecule type" value="Genomic_DNA"/>
</dbReference>
<name>A0A5C3LHI5_9AGAR</name>
<dbReference type="AlphaFoldDB" id="A0A5C3LHI5"/>
<dbReference type="Proteomes" id="UP000308652">
    <property type="component" value="Unassembled WGS sequence"/>
</dbReference>
<feature type="transmembrane region" description="Helical" evidence="1">
    <location>
        <begin position="212"/>
        <end position="237"/>
    </location>
</feature>
<evidence type="ECO:0000256" key="1">
    <source>
        <dbReference type="SAM" id="Phobius"/>
    </source>
</evidence>
<feature type="transmembrane region" description="Helical" evidence="1">
    <location>
        <begin position="135"/>
        <end position="157"/>
    </location>
</feature>
<gene>
    <name evidence="2" type="ORF">BDQ12DRAFT_585717</name>
</gene>
<feature type="transmembrane region" description="Helical" evidence="1">
    <location>
        <begin position="16"/>
        <end position="37"/>
    </location>
</feature>
<feature type="transmembrane region" description="Helical" evidence="1">
    <location>
        <begin position="169"/>
        <end position="191"/>
    </location>
</feature>
<evidence type="ECO:0000313" key="3">
    <source>
        <dbReference type="Proteomes" id="UP000308652"/>
    </source>
</evidence>
<evidence type="ECO:0000313" key="2">
    <source>
        <dbReference type="EMBL" id="TFK32559.1"/>
    </source>
</evidence>
<keyword evidence="1" id="KW-0812">Transmembrane</keyword>